<organism evidence="11 12">
    <name type="scientific">Micromonospora lutea</name>
    <dbReference type="NCBI Taxonomy" id="419825"/>
    <lineage>
        <taxon>Bacteria</taxon>
        <taxon>Bacillati</taxon>
        <taxon>Actinomycetota</taxon>
        <taxon>Actinomycetes</taxon>
        <taxon>Micromonosporales</taxon>
        <taxon>Micromonosporaceae</taxon>
        <taxon>Micromonospora</taxon>
    </lineage>
</organism>
<evidence type="ECO:0000256" key="8">
    <source>
        <dbReference type="ARBA" id="ARBA00023235"/>
    </source>
</evidence>
<dbReference type="Gene3D" id="3.20.20.70">
    <property type="entry name" value="Aldolase class I"/>
    <property type="match status" value="1"/>
</dbReference>
<evidence type="ECO:0000259" key="10">
    <source>
        <dbReference type="Pfam" id="PF00697"/>
    </source>
</evidence>
<dbReference type="Proteomes" id="UP000643165">
    <property type="component" value="Unassembled WGS sequence"/>
</dbReference>
<keyword evidence="8 9" id="KW-0413">Isomerase</keyword>
<accession>A0ABQ4J1L2</accession>
<comment type="pathway">
    <text evidence="2 9">Amino-acid biosynthesis; L-tryptophan biosynthesis; L-tryptophan from chorismate: step 3/5.</text>
</comment>
<dbReference type="Pfam" id="PF00697">
    <property type="entry name" value="PRAI"/>
    <property type="match status" value="1"/>
</dbReference>
<dbReference type="EC" id="5.3.1.24" evidence="3 9"/>
<name>A0ABQ4J1L2_9ACTN</name>
<keyword evidence="12" id="KW-1185">Reference proteome</keyword>
<dbReference type="InterPro" id="IPR044643">
    <property type="entry name" value="TrpF_fam"/>
</dbReference>
<dbReference type="PANTHER" id="PTHR42894">
    <property type="entry name" value="N-(5'-PHOSPHORIBOSYL)ANTHRANILATE ISOMERASE"/>
    <property type="match status" value="1"/>
</dbReference>
<dbReference type="CDD" id="cd00405">
    <property type="entry name" value="PRAI"/>
    <property type="match status" value="1"/>
</dbReference>
<evidence type="ECO:0000313" key="12">
    <source>
        <dbReference type="Proteomes" id="UP000643165"/>
    </source>
</evidence>
<evidence type="ECO:0000256" key="9">
    <source>
        <dbReference type="HAMAP-Rule" id="MF_00135"/>
    </source>
</evidence>
<dbReference type="PANTHER" id="PTHR42894:SF1">
    <property type="entry name" value="N-(5'-PHOSPHORIBOSYL)ANTHRANILATE ISOMERASE"/>
    <property type="match status" value="1"/>
</dbReference>
<evidence type="ECO:0000313" key="11">
    <source>
        <dbReference type="EMBL" id="GIJ24025.1"/>
    </source>
</evidence>
<dbReference type="RefSeq" id="WP_204003204.1">
    <property type="nucleotide sequence ID" value="NZ_BOPB01000029.1"/>
</dbReference>
<evidence type="ECO:0000256" key="4">
    <source>
        <dbReference type="ARBA" id="ARBA00022272"/>
    </source>
</evidence>
<gene>
    <name evidence="9" type="primary">trpF</name>
    <name evidence="11" type="ORF">Vlu01_46490</name>
</gene>
<comment type="catalytic activity">
    <reaction evidence="1 9">
        <text>N-(5-phospho-beta-D-ribosyl)anthranilate = 1-(2-carboxyphenylamino)-1-deoxy-D-ribulose 5-phosphate</text>
        <dbReference type="Rhea" id="RHEA:21540"/>
        <dbReference type="ChEBI" id="CHEBI:18277"/>
        <dbReference type="ChEBI" id="CHEBI:58613"/>
        <dbReference type="EC" id="5.3.1.24"/>
    </reaction>
</comment>
<evidence type="ECO:0000256" key="2">
    <source>
        <dbReference type="ARBA" id="ARBA00004664"/>
    </source>
</evidence>
<dbReference type="HAMAP" id="MF_00135">
    <property type="entry name" value="PRAI"/>
    <property type="match status" value="1"/>
</dbReference>
<evidence type="ECO:0000256" key="3">
    <source>
        <dbReference type="ARBA" id="ARBA00012572"/>
    </source>
</evidence>
<dbReference type="InterPro" id="IPR013785">
    <property type="entry name" value="Aldolase_TIM"/>
</dbReference>
<keyword evidence="6 9" id="KW-0822">Tryptophan biosynthesis</keyword>
<keyword evidence="5 9" id="KW-0028">Amino-acid biosynthesis</keyword>
<reference evidence="11 12" key="1">
    <citation type="submission" date="2021-01" db="EMBL/GenBank/DDBJ databases">
        <title>Whole genome shotgun sequence of Verrucosispora lutea NBRC 106530.</title>
        <authorList>
            <person name="Komaki H."/>
            <person name="Tamura T."/>
        </authorList>
    </citation>
    <scope>NUCLEOTIDE SEQUENCE [LARGE SCALE GENOMIC DNA]</scope>
    <source>
        <strain evidence="11 12">NBRC 106530</strain>
    </source>
</reference>
<dbReference type="InterPro" id="IPR001240">
    <property type="entry name" value="PRAI_dom"/>
</dbReference>
<feature type="domain" description="N-(5'phosphoribosyl) anthranilate isomerase (PRAI)" evidence="10">
    <location>
        <begin position="4"/>
        <end position="194"/>
    </location>
</feature>
<dbReference type="EMBL" id="BOPB01000029">
    <property type="protein sequence ID" value="GIJ24025.1"/>
    <property type="molecule type" value="Genomic_DNA"/>
</dbReference>
<comment type="similarity">
    <text evidence="9">Belongs to the TrpF family.</text>
</comment>
<proteinExistence type="inferred from homology"/>
<evidence type="ECO:0000256" key="6">
    <source>
        <dbReference type="ARBA" id="ARBA00022822"/>
    </source>
</evidence>
<protein>
    <recommendedName>
        <fullName evidence="4 9">N-(5'-phosphoribosyl)anthranilate isomerase</fullName>
        <shortName evidence="9">PRAI</shortName>
        <ecNumber evidence="3 9">5.3.1.24</ecNumber>
    </recommendedName>
</protein>
<evidence type="ECO:0000256" key="7">
    <source>
        <dbReference type="ARBA" id="ARBA00023141"/>
    </source>
</evidence>
<evidence type="ECO:0000256" key="5">
    <source>
        <dbReference type="ARBA" id="ARBA00022605"/>
    </source>
</evidence>
<dbReference type="SUPFAM" id="SSF51366">
    <property type="entry name" value="Ribulose-phoshate binding barrel"/>
    <property type="match status" value="1"/>
</dbReference>
<comment type="caution">
    <text evidence="11">The sequence shown here is derived from an EMBL/GenBank/DDBJ whole genome shotgun (WGS) entry which is preliminary data.</text>
</comment>
<sequence>MFIKVCGLRTSTDIAAAVQAGVDAVGFMLTESVRRVTPAEAGRLAAEVPPQVLTVGVFRGEPVDVIRECVTTAGLRAVQLHGGESRDHYEALRDLDVALIRATSLAAGQDLRPGSYGEDMLIIDSPQPGSGNQWNWSSLKAKPVAGRWMLAGGLSPGNVAAAVAALSPWGVDVSSGVEVRRGIKEPRLIAEFVAAARSNGAGSSHSG</sequence>
<evidence type="ECO:0000256" key="1">
    <source>
        <dbReference type="ARBA" id="ARBA00001164"/>
    </source>
</evidence>
<keyword evidence="7 9" id="KW-0057">Aromatic amino acid biosynthesis</keyword>
<dbReference type="InterPro" id="IPR011060">
    <property type="entry name" value="RibuloseP-bd_barrel"/>
</dbReference>